<keyword evidence="3" id="KW-0418">Kinase</keyword>
<dbReference type="InterPro" id="IPR010559">
    <property type="entry name" value="Sig_transdc_His_kin_internal"/>
</dbReference>
<evidence type="ECO:0000313" key="4">
    <source>
        <dbReference type="Proteomes" id="UP000198748"/>
    </source>
</evidence>
<dbReference type="Pfam" id="PF06580">
    <property type="entry name" value="His_kinase"/>
    <property type="match status" value="1"/>
</dbReference>
<dbReference type="GO" id="GO:0000155">
    <property type="term" value="F:phosphorelay sensor kinase activity"/>
    <property type="evidence" value="ECO:0007669"/>
    <property type="project" value="InterPro"/>
</dbReference>
<dbReference type="Proteomes" id="UP000198748">
    <property type="component" value="Unassembled WGS sequence"/>
</dbReference>
<dbReference type="PANTHER" id="PTHR34220">
    <property type="entry name" value="SENSOR HISTIDINE KINASE YPDA"/>
    <property type="match status" value="1"/>
</dbReference>
<keyword evidence="1" id="KW-0812">Transmembrane</keyword>
<gene>
    <name evidence="3" type="ORF">SAMN04487996_111313</name>
</gene>
<feature type="transmembrane region" description="Helical" evidence="1">
    <location>
        <begin position="21"/>
        <end position="41"/>
    </location>
</feature>
<keyword evidence="1" id="KW-0472">Membrane</keyword>
<dbReference type="OrthoDB" id="9792992at2"/>
<dbReference type="SUPFAM" id="SSF55874">
    <property type="entry name" value="ATPase domain of HSP90 chaperone/DNA topoisomerase II/histidine kinase"/>
    <property type="match status" value="1"/>
</dbReference>
<feature type="domain" description="Signal transduction histidine kinase internal region" evidence="2">
    <location>
        <begin position="157"/>
        <end position="234"/>
    </location>
</feature>
<organism evidence="3 4">
    <name type="scientific">Dyadobacter soli</name>
    <dbReference type="NCBI Taxonomy" id="659014"/>
    <lineage>
        <taxon>Bacteria</taxon>
        <taxon>Pseudomonadati</taxon>
        <taxon>Bacteroidota</taxon>
        <taxon>Cytophagia</taxon>
        <taxon>Cytophagales</taxon>
        <taxon>Spirosomataceae</taxon>
        <taxon>Dyadobacter</taxon>
    </lineage>
</organism>
<feature type="transmembrane region" description="Helical" evidence="1">
    <location>
        <begin position="47"/>
        <end position="69"/>
    </location>
</feature>
<feature type="transmembrane region" description="Helical" evidence="1">
    <location>
        <begin position="116"/>
        <end position="136"/>
    </location>
</feature>
<reference evidence="4" key="1">
    <citation type="submission" date="2016-10" db="EMBL/GenBank/DDBJ databases">
        <authorList>
            <person name="Varghese N."/>
            <person name="Submissions S."/>
        </authorList>
    </citation>
    <scope>NUCLEOTIDE SEQUENCE [LARGE SCALE GENOMIC DNA]</scope>
    <source>
        <strain evidence="4">DSM 25329</strain>
    </source>
</reference>
<dbReference type="InterPro" id="IPR050640">
    <property type="entry name" value="Bact_2-comp_sensor_kinase"/>
</dbReference>
<proteinExistence type="predicted"/>
<feature type="transmembrane region" description="Helical" evidence="1">
    <location>
        <begin position="81"/>
        <end position="104"/>
    </location>
</feature>
<dbReference type="GO" id="GO:0016020">
    <property type="term" value="C:membrane"/>
    <property type="evidence" value="ECO:0007669"/>
    <property type="project" value="InterPro"/>
</dbReference>
<dbReference type="STRING" id="659014.SAMN04487996_111313"/>
<evidence type="ECO:0000259" key="2">
    <source>
        <dbReference type="Pfam" id="PF06580"/>
    </source>
</evidence>
<accession>A0A1G7MLP0</accession>
<dbReference type="EMBL" id="FNAN01000011">
    <property type="protein sequence ID" value="SDF62662.1"/>
    <property type="molecule type" value="Genomic_DNA"/>
</dbReference>
<dbReference type="InterPro" id="IPR036890">
    <property type="entry name" value="HATPase_C_sf"/>
</dbReference>
<name>A0A1G7MLP0_9BACT</name>
<dbReference type="AlphaFoldDB" id="A0A1G7MLP0"/>
<sequence length="351" mass="39894">MNQNYMKPIDLLVSKLLSSKTGVHMIFCLAFVGIFSIPVVLSGNNQVGFAGLCCCLYLLFCTYLGRWLAKLSTRRTPKGSIALLGLVAFSFWTVLGAFGAGLLFKAEPYIHFSEYLAISFPLVVLFGVLGGSVYLVRVSLTRQIKDASLRQQQQQSELELLVSQLSPHFLFNTLNNIYGLSMTQHERVPALLVKLSDLLRYSLYQTKQPFIPICNEIAYIKNYIAFERLQTDEKISFRQKIEDINDPDLLIAPMVLIVFVENAFKHSRHDQSTSPAISVRLEMSDNWLLFEVINTYSVASQHHEVSVESSGMGLTHTLRRLKLIYGNDFRYDVDKQFNEYKINLALRIITP</sequence>
<keyword evidence="3" id="KW-0808">Transferase</keyword>
<evidence type="ECO:0000313" key="3">
    <source>
        <dbReference type="EMBL" id="SDF62662.1"/>
    </source>
</evidence>
<protein>
    <submittedName>
        <fullName evidence="3">Histidine kinase</fullName>
    </submittedName>
</protein>
<dbReference type="PANTHER" id="PTHR34220:SF7">
    <property type="entry name" value="SENSOR HISTIDINE KINASE YPDA"/>
    <property type="match status" value="1"/>
</dbReference>
<dbReference type="Gene3D" id="3.30.565.10">
    <property type="entry name" value="Histidine kinase-like ATPase, C-terminal domain"/>
    <property type="match status" value="1"/>
</dbReference>
<keyword evidence="1" id="KW-1133">Transmembrane helix</keyword>
<keyword evidence="4" id="KW-1185">Reference proteome</keyword>
<evidence type="ECO:0000256" key="1">
    <source>
        <dbReference type="SAM" id="Phobius"/>
    </source>
</evidence>